<feature type="region of interest" description="Disordered" evidence="1">
    <location>
        <begin position="58"/>
        <end position="86"/>
    </location>
</feature>
<feature type="compositionally biased region" description="Basic residues" evidence="1">
    <location>
        <begin position="65"/>
        <end position="79"/>
    </location>
</feature>
<reference evidence="2 3" key="1">
    <citation type="submission" date="2016-07" db="EMBL/GenBank/DDBJ databases">
        <title>Multiple horizontal gene transfer events from other fungi enriched the ability of initially mycotrophic Trichoderma (Ascomycota) to feed on dead plant biomass.</title>
        <authorList>
            <consortium name="DOE Joint Genome Institute"/>
            <person name="Aerts A."/>
            <person name="Atanasova L."/>
            <person name="Chenthamara K."/>
            <person name="Zhang J."/>
            <person name="Grujic M."/>
            <person name="Henrissat B."/>
            <person name="Kuo A."/>
            <person name="Salamov A."/>
            <person name="Lipzen A."/>
            <person name="Labutti K."/>
            <person name="Barry K."/>
            <person name="Miao Y."/>
            <person name="Rahimi M.J."/>
            <person name="Shen Q."/>
            <person name="Grigoriev I.V."/>
            <person name="Kubicek C.P."/>
            <person name="Druzhinina I.S."/>
        </authorList>
    </citation>
    <scope>NUCLEOTIDE SEQUENCE [LARGE SCALE GENOMIC DNA]</scope>
    <source>
        <strain evidence="2 3">CBS 433.97</strain>
    </source>
</reference>
<keyword evidence="3" id="KW-1185">Reference proteome</keyword>
<organism evidence="2 3">
    <name type="scientific">Trichoderma asperellum (strain ATCC 204424 / CBS 433.97 / NBRC 101777)</name>
    <dbReference type="NCBI Taxonomy" id="1042311"/>
    <lineage>
        <taxon>Eukaryota</taxon>
        <taxon>Fungi</taxon>
        <taxon>Dikarya</taxon>
        <taxon>Ascomycota</taxon>
        <taxon>Pezizomycotina</taxon>
        <taxon>Sordariomycetes</taxon>
        <taxon>Hypocreomycetidae</taxon>
        <taxon>Hypocreales</taxon>
        <taxon>Hypocreaceae</taxon>
        <taxon>Trichoderma</taxon>
    </lineage>
</organism>
<evidence type="ECO:0000313" key="3">
    <source>
        <dbReference type="Proteomes" id="UP000240493"/>
    </source>
</evidence>
<dbReference type="Proteomes" id="UP000240493">
    <property type="component" value="Unassembled WGS sequence"/>
</dbReference>
<dbReference type="EMBL" id="KZ679257">
    <property type="protein sequence ID" value="PTB45316.1"/>
    <property type="molecule type" value="Genomic_DNA"/>
</dbReference>
<proteinExistence type="predicted"/>
<evidence type="ECO:0000256" key="1">
    <source>
        <dbReference type="SAM" id="MobiDB-lite"/>
    </source>
</evidence>
<name>A0A2T3ZKI8_TRIA4</name>
<gene>
    <name evidence="2" type="ORF">M441DRAFT_86485</name>
</gene>
<evidence type="ECO:0000313" key="2">
    <source>
        <dbReference type="EMBL" id="PTB45316.1"/>
    </source>
</evidence>
<sequence length="151" mass="16665">MASPAVRRNQSIGHENLDGWDTERPVAVAALLCKKDNGAGKRHGTSVVLAGPSQKFHTVGWRSGAQKHTHTHTQKRRAVSSKQFNHTVAAEKTRQKWLSQKALSRTRLRGELKEIKSLRIAAIPIVRASCSPNKNKINVRPEIGFTFGTLG</sequence>
<dbReference type="AlphaFoldDB" id="A0A2T3ZKI8"/>
<protein>
    <submittedName>
        <fullName evidence="2">Uncharacterized protein</fullName>
    </submittedName>
</protein>
<accession>A0A2T3ZKI8</accession>